<evidence type="ECO:0000313" key="2">
    <source>
        <dbReference type="EMBL" id="RXJ74636.1"/>
    </source>
</evidence>
<name>A0A4Q0YTQ5_9GAMM</name>
<protein>
    <submittedName>
        <fullName evidence="2">Polyketide cyclase</fullName>
    </submittedName>
</protein>
<feature type="domain" description="SnoaL-like" evidence="1">
    <location>
        <begin position="8"/>
        <end position="102"/>
    </location>
</feature>
<keyword evidence="3" id="KW-1185">Reference proteome</keyword>
<accession>A0A4Q0YTQ5</accession>
<dbReference type="Pfam" id="PF12680">
    <property type="entry name" value="SnoaL_2"/>
    <property type="match status" value="1"/>
</dbReference>
<dbReference type="Gene3D" id="3.10.450.50">
    <property type="match status" value="1"/>
</dbReference>
<dbReference type="SUPFAM" id="SSF54427">
    <property type="entry name" value="NTF2-like"/>
    <property type="match status" value="1"/>
</dbReference>
<comment type="caution">
    <text evidence="2">The sequence shown here is derived from an EMBL/GenBank/DDBJ whole genome shotgun (WGS) entry which is preliminary data.</text>
</comment>
<dbReference type="RefSeq" id="WP_129121106.1">
    <property type="nucleotide sequence ID" value="NZ_PEIB01000002.1"/>
</dbReference>
<dbReference type="Proteomes" id="UP000290287">
    <property type="component" value="Unassembled WGS sequence"/>
</dbReference>
<dbReference type="InterPro" id="IPR032710">
    <property type="entry name" value="NTF2-like_dom_sf"/>
</dbReference>
<dbReference type="InterPro" id="IPR037401">
    <property type="entry name" value="SnoaL-like"/>
</dbReference>
<evidence type="ECO:0000259" key="1">
    <source>
        <dbReference type="Pfam" id="PF12680"/>
    </source>
</evidence>
<reference evidence="2 3" key="1">
    <citation type="submission" date="2017-10" db="EMBL/GenBank/DDBJ databases">
        <title>Nyctiphanis sp. nov., isolated from the stomach of the euphausiid Nyctiphanes simplex (Hansen, 1911) in the Gulf of California.</title>
        <authorList>
            <person name="Gomez-Gil B."/>
            <person name="Aguilar-Mendez M."/>
            <person name="Lopez-Cortes A."/>
            <person name="Gomez-Gutierrez J."/>
            <person name="Roque A."/>
            <person name="Lang E."/>
            <person name="Gonzalez-Castillo A."/>
        </authorList>
    </citation>
    <scope>NUCLEOTIDE SEQUENCE [LARGE SCALE GENOMIC DNA]</scope>
    <source>
        <strain evidence="2 3">CAIM 600</strain>
    </source>
</reference>
<gene>
    <name evidence="2" type="ORF">CS022_03480</name>
</gene>
<sequence length="127" mass="14760">MDAKNVVLAFWKSMESNDFSAASQWLADDYEAIWPLSSERIVGCDNFIAINTEYPANGHWHFKINRIVCEGNQVVTDITVTDGTRTDTAVTFHTIENNKITRQVEYWPENYEAPAWRKKWTETLEQK</sequence>
<dbReference type="EMBL" id="PEIB01000002">
    <property type="protein sequence ID" value="RXJ74636.1"/>
    <property type="molecule type" value="Genomic_DNA"/>
</dbReference>
<proteinExistence type="predicted"/>
<evidence type="ECO:0000313" key="3">
    <source>
        <dbReference type="Proteomes" id="UP000290287"/>
    </source>
</evidence>
<dbReference type="OrthoDB" id="117872at2"/>
<organism evidence="2 3">
    <name type="scientific">Veronia nyctiphanis</name>
    <dbReference type="NCBI Taxonomy" id="1278244"/>
    <lineage>
        <taxon>Bacteria</taxon>
        <taxon>Pseudomonadati</taxon>
        <taxon>Pseudomonadota</taxon>
        <taxon>Gammaproteobacteria</taxon>
        <taxon>Vibrionales</taxon>
        <taxon>Vibrionaceae</taxon>
        <taxon>Veronia</taxon>
    </lineage>
</organism>
<dbReference type="AlphaFoldDB" id="A0A4Q0YTQ5"/>